<accession>A0A4Z1AEF5</accession>
<dbReference type="Proteomes" id="UP000298263">
    <property type="component" value="Unassembled WGS sequence"/>
</dbReference>
<gene>
    <name evidence="2" type="ORF">EHQ69_15120</name>
</gene>
<evidence type="ECO:0000259" key="1">
    <source>
        <dbReference type="Pfam" id="PF00561"/>
    </source>
</evidence>
<name>A0A4Z1AEF5_9LEPT</name>
<dbReference type="InterPro" id="IPR050266">
    <property type="entry name" value="AB_hydrolase_sf"/>
</dbReference>
<organism evidence="2 3">
    <name type="scientific">Leptospira congkakensis</name>
    <dbReference type="NCBI Taxonomy" id="2484932"/>
    <lineage>
        <taxon>Bacteria</taxon>
        <taxon>Pseudomonadati</taxon>
        <taxon>Spirochaetota</taxon>
        <taxon>Spirochaetia</taxon>
        <taxon>Leptospirales</taxon>
        <taxon>Leptospiraceae</taxon>
        <taxon>Leptospira</taxon>
    </lineage>
</organism>
<dbReference type="GO" id="GO:0016787">
    <property type="term" value="F:hydrolase activity"/>
    <property type="evidence" value="ECO:0007669"/>
    <property type="project" value="UniProtKB-KW"/>
</dbReference>
<keyword evidence="3" id="KW-1185">Reference proteome</keyword>
<reference evidence="2" key="1">
    <citation type="journal article" date="2019" name="PLoS Negl. Trop. Dis.">
        <title>Revisiting the worldwide diversity of Leptospira species in the environment.</title>
        <authorList>
            <person name="Vincent A.T."/>
            <person name="Schiettekatte O."/>
            <person name="Bourhy P."/>
            <person name="Veyrier F.J."/>
            <person name="Picardeau M."/>
        </authorList>
    </citation>
    <scope>NUCLEOTIDE SEQUENCE [LARGE SCALE GENOMIC DNA]</scope>
    <source>
        <strain evidence="2">201702422</strain>
    </source>
</reference>
<dbReference type="PRINTS" id="PR00111">
    <property type="entry name" value="ABHYDROLASE"/>
</dbReference>
<dbReference type="OrthoDB" id="252464at2"/>
<evidence type="ECO:0000313" key="3">
    <source>
        <dbReference type="Proteomes" id="UP000298263"/>
    </source>
</evidence>
<dbReference type="SUPFAM" id="SSF53474">
    <property type="entry name" value="alpha/beta-Hydrolases"/>
    <property type="match status" value="1"/>
</dbReference>
<comment type="caution">
    <text evidence="2">The sequence shown here is derived from an EMBL/GenBank/DDBJ whole genome shotgun (WGS) entry which is preliminary data.</text>
</comment>
<dbReference type="Pfam" id="PF00561">
    <property type="entry name" value="Abhydrolase_1"/>
    <property type="match status" value="1"/>
</dbReference>
<dbReference type="InterPro" id="IPR029058">
    <property type="entry name" value="AB_hydrolase_fold"/>
</dbReference>
<dbReference type="EMBL" id="RQGP01000023">
    <property type="protein sequence ID" value="TGL88773.1"/>
    <property type="molecule type" value="Genomic_DNA"/>
</dbReference>
<dbReference type="InterPro" id="IPR000073">
    <property type="entry name" value="AB_hydrolase_1"/>
</dbReference>
<protein>
    <submittedName>
        <fullName evidence="2">Alpha/beta hydrolase</fullName>
    </submittedName>
</protein>
<dbReference type="GO" id="GO:0016020">
    <property type="term" value="C:membrane"/>
    <property type="evidence" value="ECO:0007669"/>
    <property type="project" value="TreeGrafter"/>
</dbReference>
<keyword evidence="2" id="KW-0378">Hydrolase</keyword>
<dbReference type="PANTHER" id="PTHR43798">
    <property type="entry name" value="MONOACYLGLYCEROL LIPASE"/>
    <property type="match status" value="1"/>
</dbReference>
<proteinExistence type="predicted"/>
<feature type="domain" description="AB hydrolase-1" evidence="1">
    <location>
        <begin position="36"/>
        <end position="160"/>
    </location>
</feature>
<dbReference type="AlphaFoldDB" id="A0A4Z1AEF5"/>
<dbReference type="RefSeq" id="WP_135585421.1">
    <property type="nucleotide sequence ID" value="NZ_RQGO01000012.1"/>
</dbReference>
<dbReference type="Gene3D" id="3.40.50.1820">
    <property type="entry name" value="alpha/beta hydrolase"/>
    <property type="match status" value="1"/>
</dbReference>
<dbReference type="PANTHER" id="PTHR43798:SF33">
    <property type="entry name" value="HYDROLASE, PUTATIVE (AFU_ORTHOLOGUE AFUA_2G14860)-RELATED"/>
    <property type="match status" value="1"/>
</dbReference>
<sequence>MSRTATKTKAIKFIEESIKPNGITINLGIWPGKKQTIICLHGLSGNLYSMKPLAEHLNHLGYKVISYDLRGRGKSDKPNSGYGFQNHIEDLRSILTHYKIKNPIFFGHSFGCMIALRYLILYPNEVQGMILMDGGGLLSLSKRFQVLKVLKQSFERLDVTFSSVAEYLNLIQNSPLVPKWSKEIEEYFRLELNKTTNGYVCHMPGFVMEEELKEMGGSMHFPNILKYLIQHPKHVLSKMKENSTLAFEKIQTPTLILRATEMNLFPNDDLLPKESFDFMLKKIPNSSGKEVKTNHYGILFDKLNERDRAIEEFLIGLDQNKKKPKKPSSSVKKRISV</sequence>
<evidence type="ECO:0000313" key="2">
    <source>
        <dbReference type="EMBL" id="TGL88773.1"/>
    </source>
</evidence>